<accession>A0A418WQB4</accession>
<sequence>MNKPARGRPRSFDAQQVLGIVADCFRDGGYSATSLDEIAAATGLNRPSLYAAYGDKKAMYLAALARQHDAIAQSFDRLDAEALGLRDTIAALFAWSIASYLAGPHGARGCLAVGTASAEAVRDADIRAALDRTLALVDTRIARWFVRDGIADGAGRAQLVGAAIHSLGVRVRAGQPRETLEAIAAQAIEAIVPR</sequence>
<name>A0A418WQB4_9SPHN</name>
<evidence type="ECO:0000256" key="3">
    <source>
        <dbReference type="ARBA" id="ARBA00023163"/>
    </source>
</evidence>
<dbReference type="GO" id="GO:0003677">
    <property type="term" value="F:DNA binding"/>
    <property type="evidence" value="ECO:0007669"/>
    <property type="project" value="UniProtKB-UniRule"/>
</dbReference>
<evidence type="ECO:0000256" key="2">
    <source>
        <dbReference type="ARBA" id="ARBA00023125"/>
    </source>
</evidence>
<dbReference type="PANTHER" id="PTHR47506">
    <property type="entry name" value="TRANSCRIPTIONAL REGULATORY PROTEIN"/>
    <property type="match status" value="1"/>
</dbReference>
<dbReference type="RefSeq" id="WP_119759627.1">
    <property type="nucleotide sequence ID" value="NZ_QYUM01000002.1"/>
</dbReference>
<keyword evidence="2 4" id="KW-0238">DNA-binding</keyword>
<dbReference type="InterPro" id="IPR009057">
    <property type="entry name" value="Homeodomain-like_sf"/>
</dbReference>
<dbReference type="InterPro" id="IPR036271">
    <property type="entry name" value="Tet_transcr_reg_TetR-rel_C_sf"/>
</dbReference>
<feature type="domain" description="HTH tetR-type" evidence="5">
    <location>
        <begin position="11"/>
        <end position="71"/>
    </location>
</feature>
<gene>
    <name evidence="6" type="ORF">D3876_03095</name>
</gene>
<dbReference type="AlphaFoldDB" id="A0A418WQB4"/>
<feature type="DNA-binding region" description="H-T-H motif" evidence="4">
    <location>
        <begin position="34"/>
        <end position="53"/>
    </location>
</feature>
<dbReference type="EMBL" id="QYUM01000002">
    <property type="protein sequence ID" value="RJF93349.1"/>
    <property type="molecule type" value="Genomic_DNA"/>
</dbReference>
<evidence type="ECO:0000259" key="5">
    <source>
        <dbReference type="PROSITE" id="PS50977"/>
    </source>
</evidence>
<keyword evidence="7" id="KW-1185">Reference proteome</keyword>
<comment type="caution">
    <text evidence="6">The sequence shown here is derived from an EMBL/GenBank/DDBJ whole genome shotgun (WGS) entry which is preliminary data.</text>
</comment>
<dbReference type="SUPFAM" id="SSF48498">
    <property type="entry name" value="Tetracyclin repressor-like, C-terminal domain"/>
    <property type="match status" value="1"/>
</dbReference>
<dbReference type="Proteomes" id="UP000286100">
    <property type="component" value="Unassembled WGS sequence"/>
</dbReference>
<dbReference type="PROSITE" id="PS50977">
    <property type="entry name" value="HTH_TETR_2"/>
    <property type="match status" value="1"/>
</dbReference>
<dbReference type="Gene3D" id="1.10.357.10">
    <property type="entry name" value="Tetracycline Repressor, domain 2"/>
    <property type="match status" value="1"/>
</dbReference>
<dbReference type="OrthoDB" id="9795242at2"/>
<keyword evidence="3" id="KW-0804">Transcription</keyword>
<reference evidence="6 7" key="1">
    <citation type="submission" date="2018-09" db="EMBL/GenBank/DDBJ databases">
        <authorList>
            <person name="Zhu H."/>
        </authorList>
    </citation>
    <scope>NUCLEOTIDE SEQUENCE [LARGE SCALE GENOMIC DNA]</scope>
    <source>
        <strain evidence="6 7">K2R01-6</strain>
    </source>
</reference>
<evidence type="ECO:0000256" key="4">
    <source>
        <dbReference type="PROSITE-ProRule" id="PRU00335"/>
    </source>
</evidence>
<dbReference type="Gene3D" id="1.10.10.60">
    <property type="entry name" value="Homeodomain-like"/>
    <property type="match status" value="1"/>
</dbReference>
<evidence type="ECO:0000313" key="7">
    <source>
        <dbReference type="Proteomes" id="UP000286100"/>
    </source>
</evidence>
<dbReference type="PANTHER" id="PTHR47506:SF1">
    <property type="entry name" value="HTH-TYPE TRANSCRIPTIONAL REGULATOR YJDC"/>
    <property type="match status" value="1"/>
</dbReference>
<evidence type="ECO:0000313" key="6">
    <source>
        <dbReference type="EMBL" id="RJF93349.1"/>
    </source>
</evidence>
<dbReference type="SUPFAM" id="SSF46689">
    <property type="entry name" value="Homeodomain-like"/>
    <property type="match status" value="1"/>
</dbReference>
<evidence type="ECO:0000256" key="1">
    <source>
        <dbReference type="ARBA" id="ARBA00023015"/>
    </source>
</evidence>
<protein>
    <submittedName>
        <fullName evidence="6">TetR/AcrR family transcriptional regulator</fullName>
    </submittedName>
</protein>
<organism evidence="6 7">
    <name type="scientific">Sphingomonas cavernae</name>
    <dbReference type="NCBI Taxonomy" id="2320861"/>
    <lineage>
        <taxon>Bacteria</taxon>
        <taxon>Pseudomonadati</taxon>
        <taxon>Pseudomonadota</taxon>
        <taxon>Alphaproteobacteria</taxon>
        <taxon>Sphingomonadales</taxon>
        <taxon>Sphingomonadaceae</taxon>
        <taxon>Sphingomonas</taxon>
    </lineage>
</organism>
<keyword evidence="1" id="KW-0805">Transcription regulation</keyword>
<proteinExistence type="predicted"/>
<dbReference type="InterPro" id="IPR001647">
    <property type="entry name" value="HTH_TetR"/>
</dbReference>
<dbReference type="Pfam" id="PF00440">
    <property type="entry name" value="TetR_N"/>
    <property type="match status" value="1"/>
</dbReference>